<dbReference type="InParanoid" id="A0A067PLR7"/>
<protein>
    <recommendedName>
        <fullName evidence="4">Secreted protein</fullName>
    </recommendedName>
</protein>
<dbReference type="HOGENOM" id="CLU_2671398_0_0_1"/>
<evidence type="ECO:0000313" key="2">
    <source>
        <dbReference type="EMBL" id="KDQ51411.1"/>
    </source>
</evidence>
<dbReference type="Proteomes" id="UP000027265">
    <property type="component" value="Unassembled WGS sequence"/>
</dbReference>
<reference evidence="3" key="1">
    <citation type="journal article" date="2014" name="Proc. Natl. Acad. Sci. U.S.A.">
        <title>Extensive sampling of basidiomycete genomes demonstrates inadequacy of the white-rot/brown-rot paradigm for wood decay fungi.</title>
        <authorList>
            <person name="Riley R."/>
            <person name="Salamov A.A."/>
            <person name="Brown D.W."/>
            <person name="Nagy L.G."/>
            <person name="Floudas D."/>
            <person name="Held B.W."/>
            <person name="Levasseur A."/>
            <person name="Lombard V."/>
            <person name="Morin E."/>
            <person name="Otillar R."/>
            <person name="Lindquist E.A."/>
            <person name="Sun H."/>
            <person name="LaButti K.M."/>
            <person name="Schmutz J."/>
            <person name="Jabbour D."/>
            <person name="Luo H."/>
            <person name="Baker S.E."/>
            <person name="Pisabarro A.G."/>
            <person name="Walton J.D."/>
            <person name="Blanchette R.A."/>
            <person name="Henrissat B."/>
            <person name="Martin F."/>
            <person name="Cullen D."/>
            <person name="Hibbett D.S."/>
            <person name="Grigoriev I.V."/>
        </authorList>
    </citation>
    <scope>NUCLEOTIDE SEQUENCE [LARGE SCALE GENOMIC DNA]</scope>
    <source>
        <strain evidence="3">MUCL 33604</strain>
    </source>
</reference>
<gene>
    <name evidence="2" type="ORF">JAAARDRAFT_529637</name>
</gene>
<name>A0A067PLR7_9AGAM</name>
<keyword evidence="1" id="KW-0732">Signal</keyword>
<organism evidence="2 3">
    <name type="scientific">Jaapia argillacea MUCL 33604</name>
    <dbReference type="NCBI Taxonomy" id="933084"/>
    <lineage>
        <taxon>Eukaryota</taxon>
        <taxon>Fungi</taxon>
        <taxon>Dikarya</taxon>
        <taxon>Basidiomycota</taxon>
        <taxon>Agaricomycotina</taxon>
        <taxon>Agaricomycetes</taxon>
        <taxon>Agaricomycetidae</taxon>
        <taxon>Jaapiales</taxon>
        <taxon>Jaapiaceae</taxon>
        <taxon>Jaapia</taxon>
    </lineage>
</organism>
<evidence type="ECO:0000313" key="3">
    <source>
        <dbReference type="Proteomes" id="UP000027265"/>
    </source>
</evidence>
<dbReference type="EMBL" id="KL197748">
    <property type="protein sequence ID" value="KDQ51411.1"/>
    <property type="molecule type" value="Genomic_DNA"/>
</dbReference>
<feature type="signal peptide" evidence="1">
    <location>
        <begin position="1"/>
        <end position="28"/>
    </location>
</feature>
<evidence type="ECO:0000256" key="1">
    <source>
        <dbReference type="SAM" id="SignalP"/>
    </source>
</evidence>
<dbReference type="AlphaFoldDB" id="A0A067PLR7"/>
<evidence type="ECO:0008006" key="4">
    <source>
        <dbReference type="Google" id="ProtNLM"/>
    </source>
</evidence>
<keyword evidence="3" id="KW-1185">Reference proteome</keyword>
<accession>A0A067PLR7</accession>
<proteinExistence type="predicted"/>
<sequence length="75" mass="8835">MEWSEFRGTNRASWPCILFLQIPSRLLALRLSRQQEACSKEGVVAWKHGKYHTLSMRSYRLPSLRLLRQASTIHH</sequence>
<feature type="chain" id="PRO_5001646820" description="Secreted protein" evidence="1">
    <location>
        <begin position="29"/>
        <end position="75"/>
    </location>
</feature>